<reference evidence="7 8" key="1">
    <citation type="submission" date="2019-11" db="EMBL/GenBank/DDBJ databases">
        <title>Comparative genomics of hydrocarbon-degrading Desulfosarcina strains.</title>
        <authorList>
            <person name="Watanabe M."/>
            <person name="Kojima H."/>
            <person name="Fukui M."/>
        </authorList>
    </citation>
    <scope>NUCLEOTIDE SEQUENCE [LARGE SCALE GENOMIC DNA]</scope>
    <source>
        <strain evidence="7 8">28bB2T</strain>
    </source>
</reference>
<evidence type="ECO:0000256" key="1">
    <source>
        <dbReference type="ARBA" id="ARBA00004141"/>
    </source>
</evidence>
<keyword evidence="4 5" id="KW-0472">Membrane</keyword>
<dbReference type="GO" id="GO:0000271">
    <property type="term" value="P:polysaccharide biosynthetic process"/>
    <property type="evidence" value="ECO:0007669"/>
    <property type="project" value="InterPro"/>
</dbReference>
<dbReference type="NCBIfam" id="NF037976">
    <property type="entry name" value="gtrA_1"/>
    <property type="match status" value="1"/>
</dbReference>
<dbReference type="GO" id="GO:0016020">
    <property type="term" value="C:membrane"/>
    <property type="evidence" value="ECO:0007669"/>
    <property type="project" value="UniProtKB-SubCell"/>
</dbReference>
<dbReference type="Pfam" id="PF04138">
    <property type="entry name" value="GtrA_DPMS_TM"/>
    <property type="match status" value="1"/>
</dbReference>
<evidence type="ECO:0000256" key="2">
    <source>
        <dbReference type="ARBA" id="ARBA00022692"/>
    </source>
</evidence>
<keyword evidence="3 5" id="KW-1133">Transmembrane helix</keyword>
<protein>
    <recommendedName>
        <fullName evidence="6">GtrA/DPMS transmembrane domain-containing protein</fullName>
    </recommendedName>
</protein>
<evidence type="ECO:0000256" key="5">
    <source>
        <dbReference type="SAM" id="Phobius"/>
    </source>
</evidence>
<dbReference type="KEGG" id="dov:DSCO28_18530"/>
<evidence type="ECO:0000313" key="7">
    <source>
        <dbReference type="EMBL" id="BBO81287.1"/>
    </source>
</evidence>
<dbReference type="Proteomes" id="UP000425960">
    <property type="component" value="Chromosome"/>
</dbReference>
<gene>
    <name evidence="7" type="ORF">DSCO28_18530</name>
</gene>
<feature type="transmembrane region" description="Helical" evidence="5">
    <location>
        <begin position="102"/>
        <end position="118"/>
    </location>
</feature>
<dbReference type="AlphaFoldDB" id="A0A5K7ZMD4"/>
<name>A0A5K7ZMD4_9BACT</name>
<comment type="subcellular location">
    <subcellularLocation>
        <location evidence="1">Membrane</location>
        <topology evidence="1">Multi-pass membrane protein</topology>
    </subcellularLocation>
</comment>
<dbReference type="InterPro" id="IPR007267">
    <property type="entry name" value="GtrA_DPMS_TM"/>
</dbReference>
<evidence type="ECO:0000256" key="3">
    <source>
        <dbReference type="ARBA" id="ARBA00022989"/>
    </source>
</evidence>
<feature type="domain" description="GtrA/DPMS transmembrane" evidence="6">
    <location>
        <begin position="6"/>
        <end position="128"/>
    </location>
</feature>
<dbReference type="EMBL" id="AP021876">
    <property type="protein sequence ID" value="BBO81287.1"/>
    <property type="molecule type" value="Genomic_DNA"/>
</dbReference>
<evidence type="ECO:0000256" key="4">
    <source>
        <dbReference type="ARBA" id="ARBA00023136"/>
    </source>
</evidence>
<feature type="transmembrane region" description="Helical" evidence="5">
    <location>
        <begin position="35"/>
        <end position="53"/>
    </location>
</feature>
<feature type="transmembrane region" description="Helical" evidence="5">
    <location>
        <begin position="7"/>
        <end position="29"/>
    </location>
</feature>
<proteinExistence type="predicted"/>
<feature type="transmembrane region" description="Helical" evidence="5">
    <location>
        <begin position="73"/>
        <end position="90"/>
    </location>
</feature>
<sequence length="132" mass="15081">MVLALKYAIFAVIATISNILSQWVVVLLYFGTFSVWVSMAVGTLVGLSIKYILDKKYIFYDVVGDLQAEGMKFILYTIMGVVTTLIFFAFEIGFDLAFQSYTMRYTGAFIGLSVGYYLKYQLDKKYVFKVRN</sequence>
<organism evidence="7 8">
    <name type="scientific">Desulfosarcina ovata subsp. sediminis</name>
    <dbReference type="NCBI Taxonomy" id="885957"/>
    <lineage>
        <taxon>Bacteria</taxon>
        <taxon>Pseudomonadati</taxon>
        <taxon>Thermodesulfobacteriota</taxon>
        <taxon>Desulfobacteria</taxon>
        <taxon>Desulfobacterales</taxon>
        <taxon>Desulfosarcinaceae</taxon>
        <taxon>Desulfosarcina</taxon>
    </lineage>
</organism>
<evidence type="ECO:0000313" key="8">
    <source>
        <dbReference type="Proteomes" id="UP000425960"/>
    </source>
</evidence>
<dbReference type="RefSeq" id="WP_155322029.1">
    <property type="nucleotide sequence ID" value="NZ_AP021876.1"/>
</dbReference>
<accession>A0A5K7ZMD4</accession>
<evidence type="ECO:0000259" key="6">
    <source>
        <dbReference type="Pfam" id="PF04138"/>
    </source>
</evidence>
<keyword evidence="2 5" id="KW-0812">Transmembrane</keyword>